<keyword evidence="3" id="KW-1185">Reference proteome</keyword>
<name>A0A4Y2U833_ARAVE</name>
<proteinExistence type="predicted"/>
<gene>
    <name evidence="2" type="ORF">AVEN_220139_1</name>
</gene>
<reference evidence="2 3" key="1">
    <citation type="journal article" date="2019" name="Sci. Rep.">
        <title>Orb-weaving spider Araneus ventricosus genome elucidates the spidroin gene catalogue.</title>
        <authorList>
            <person name="Kono N."/>
            <person name="Nakamura H."/>
            <person name="Ohtoshi R."/>
            <person name="Moran D.A.P."/>
            <person name="Shinohara A."/>
            <person name="Yoshida Y."/>
            <person name="Fujiwara M."/>
            <person name="Mori M."/>
            <person name="Tomita M."/>
            <person name="Arakawa K."/>
        </authorList>
    </citation>
    <scope>NUCLEOTIDE SEQUENCE [LARGE SCALE GENOMIC DNA]</scope>
</reference>
<sequence>MKTDTRSEVDASSCKDMDTTRMADDPEQATTPPGEEKTEYVEIQMVSSHKANRDIHLEKKLSPAKTTNMFHHLAEEKIQNTATKSVPEINLKIISNCNRILKEITHQFPKTENRLRRDFMGMKENTEENYHLPQRENLEFVLSEA</sequence>
<feature type="compositionally biased region" description="Basic and acidic residues" evidence="1">
    <location>
        <begin position="1"/>
        <end position="24"/>
    </location>
</feature>
<evidence type="ECO:0000313" key="2">
    <source>
        <dbReference type="EMBL" id="GBO09185.1"/>
    </source>
</evidence>
<evidence type="ECO:0000256" key="1">
    <source>
        <dbReference type="SAM" id="MobiDB-lite"/>
    </source>
</evidence>
<comment type="caution">
    <text evidence="2">The sequence shown here is derived from an EMBL/GenBank/DDBJ whole genome shotgun (WGS) entry which is preliminary data.</text>
</comment>
<dbReference type="Proteomes" id="UP000499080">
    <property type="component" value="Unassembled WGS sequence"/>
</dbReference>
<organism evidence="2 3">
    <name type="scientific">Araneus ventricosus</name>
    <name type="common">Orbweaver spider</name>
    <name type="synonym">Epeira ventricosa</name>
    <dbReference type="NCBI Taxonomy" id="182803"/>
    <lineage>
        <taxon>Eukaryota</taxon>
        <taxon>Metazoa</taxon>
        <taxon>Ecdysozoa</taxon>
        <taxon>Arthropoda</taxon>
        <taxon>Chelicerata</taxon>
        <taxon>Arachnida</taxon>
        <taxon>Araneae</taxon>
        <taxon>Araneomorphae</taxon>
        <taxon>Entelegynae</taxon>
        <taxon>Araneoidea</taxon>
        <taxon>Araneidae</taxon>
        <taxon>Araneus</taxon>
    </lineage>
</organism>
<protein>
    <submittedName>
        <fullName evidence="2">Uncharacterized protein</fullName>
    </submittedName>
</protein>
<dbReference type="AlphaFoldDB" id="A0A4Y2U833"/>
<accession>A0A4Y2U833</accession>
<feature type="region of interest" description="Disordered" evidence="1">
    <location>
        <begin position="1"/>
        <end position="37"/>
    </location>
</feature>
<dbReference type="EMBL" id="BGPR01034708">
    <property type="protein sequence ID" value="GBO09185.1"/>
    <property type="molecule type" value="Genomic_DNA"/>
</dbReference>
<evidence type="ECO:0000313" key="3">
    <source>
        <dbReference type="Proteomes" id="UP000499080"/>
    </source>
</evidence>